<proteinExistence type="predicted"/>
<evidence type="ECO:0000313" key="2">
    <source>
        <dbReference type="Proteomes" id="UP000622552"/>
    </source>
</evidence>
<keyword evidence="2" id="KW-1185">Reference proteome</keyword>
<name>A0A8J7GJK2_9ACTN</name>
<dbReference type="Proteomes" id="UP000622552">
    <property type="component" value="Unassembled WGS sequence"/>
</dbReference>
<protein>
    <submittedName>
        <fullName evidence="1">Uncharacterized protein</fullName>
    </submittedName>
</protein>
<comment type="caution">
    <text evidence="1">The sequence shown here is derived from an EMBL/GenBank/DDBJ whole genome shotgun (WGS) entry which is preliminary data.</text>
</comment>
<dbReference type="AlphaFoldDB" id="A0A8J7GJK2"/>
<reference evidence="1" key="1">
    <citation type="submission" date="2020-11" db="EMBL/GenBank/DDBJ databases">
        <title>Sequencing the genomes of 1000 actinobacteria strains.</title>
        <authorList>
            <person name="Klenk H.-P."/>
        </authorList>
    </citation>
    <scope>NUCLEOTIDE SEQUENCE</scope>
    <source>
        <strain evidence="1">DSM 45356</strain>
    </source>
</reference>
<gene>
    <name evidence="1" type="ORF">IW245_007812</name>
</gene>
<accession>A0A8J7GJK2</accession>
<dbReference type="RefSeq" id="WP_197008010.1">
    <property type="nucleotide sequence ID" value="NZ_BONS01000013.1"/>
</dbReference>
<dbReference type="EMBL" id="JADOUF010000001">
    <property type="protein sequence ID" value="MBG6141618.1"/>
    <property type="molecule type" value="Genomic_DNA"/>
</dbReference>
<sequence>MELFSPELERLAAARSAVMMEQLETLNAYLPGGDWTVDLETCTFTMGAAELRCSLLASYAIHNGTFLWSWGNPGYGLDHVATQAVLRLTDIGRIWEIPEIMENTLDLSGRRDPVMAAERMVMAATALLECRGYLGLPYEGGKFFVVFDDPRVPTGRFDPISAARRLISAVGVFPTDHRLTVTRYLEHHGIPYTDTYNGLRVDLGDGSSAKVDFSPEGKFLMWQSSVTAA</sequence>
<dbReference type="Pfam" id="PF21813">
    <property type="entry name" value="DUF6882"/>
    <property type="match status" value="1"/>
</dbReference>
<evidence type="ECO:0000313" key="1">
    <source>
        <dbReference type="EMBL" id="MBG6141618.1"/>
    </source>
</evidence>
<organism evidence="1 2">
    <name type="scientific">Longispora fulva</name>
    <dbReference type="NCBI Taxonomy" id="619741"/>
    <lineage>
        <taxon>Bacteria</taxon>
        <taxon>Bacillati</taxon>
        <taxon>Actinomycetota</taxon>
        <taxon>Actinomycetes</taxon>
        <taxon>Micromonosporales</taxon>
        <taxon>Micromonosporaceae</taxon>
        <taxon>Longispora</taxon>
    </lineage>
</organism>
<dbReference type="InterPro" id="IPR049249">
    <property type="entry name" value="DUF6882"/>
</dbReference>